<feature type="compositionally biased region" description="Low complexity" evidence="5">
    <location>
        <begin position="96"/>
        <end position="109"/>
    </location>
</feature>
<sequence length="120" mass="12565">MASQSRAVLQAYKALHRAAQVTFAGDSYALGIVGDRIRTGFREQAALTDPAAVAKQLLIARDCAAMLRTHVVRATRESEGEAFRVQLGEDTYLEDSPTPSATPATEAPSVGGCGGAASSR</sequence>
<dbReference type="GO" id="GO:0034551">
    <property type="term" value="P:mitochondrial respiratory chain complex III assembly"/>
    <property type="evidence" value="ECO:0007669"/>
    <property type="project" value="InterPro"/>
</dbReference>
<dbReference type="EMBL" id="NIVC01002440">
    <property type="protein sequence ID" value="PAA57857.1"/>
    <property type="molecule type" value="Genomic_DNA"/>
</dbReference>
<evidence type="ECO:0000256" key="4">
    <source>
        <dbReference type="ARBA" id="ARBA00023186"/>
    </source>
</evidence>
<gene>
    <name evidence="6" type="ORF">BOX15_Mlig029043g1</name>
</gene>
<evidence type="ECO:0000256" key="3">
    <source>
        <dbReference type="ARBA" id="ARBA00023128"/>
    </source>
</evidence>
<dbReference type="OrthoDB" id="529194at2759"/>
<keyword evidence="4" id="KW-0143">Chaperone</keyword>
<dbReference type="PANTHER" id="PTHR46749:SF1">
    <property type="entry name" value="COMPLEX III ASSEMBLY FACTOR LYRM7"/>
    <property type="match status" value="1"/>
</dbReference>
<comment type="similarity">
    <text evidence="2">Belongs to the complex I LYR family.</text>
</comment>
<dbReference type="STRING" id="282301.A0A267EAF6"/>
<name>A0A267EAF6_9PLAT</name>
<evidence type="ECO:0008006" key="8">
    <source>
        <dbReference type="Google" id="ProtNLM"/>
    </source>
</evidence>
<keyword evidence="3" id="KW-0496">Mitochondrion</keyword>
<feature type="compositionally biased region" description="Gly residues" evidence="5">
    <location>
        <begin position="111"/>
        <end position="120"/>
    </location>
</feature>
<dbReference type="GO" id="GO:0005759">
    <property type="term" value="C:mitochondrial matrix"/>
    <property type="evidence" value="ECO:0007669"/>
    <property type="project" value="UniProtKB-SubCell"/>
</dbReference>
<keyword evidence="7" id="KW-1185">Reference proteome</keyword>
<organism evidence="6 7">
    <name type="scientific">Macrostomum lignano</name>
    <dbReference type="NCBI Taxonomy" id="282301"/>
    <lineage>
        <taxon>Eukaryota</taxon>
        <taxon>Metazoa</taxon>
        <taxon>Spiralia</taxon>
        <taxon>Lophotrochozoa</taxon>
        <taxon>Platyhelminthes</taxon>
        <taxon>Rhabditophora</taxon>
        <taxon>Macrostomorpha</taxon>
        <taxon>Macrostomida</taxon>
        <taxon>Macrostomidae</taxon>
        <taxon>Macrostomum</taxon>
    </lineage>
</organism>
<comment type="caution">
    <text evidence="6">The sequence shown here is derived from an EMBL/GenBank/DDBJ whole genome shotgun (WGS) entry which is preliminary data.</text>
</comment>
<accession>A0A267EAF6</accession>
<feature type="region of interest" description="Disordered" evidence="5">
    <location>
        <begin position="92"/>
        <end position="120"/>
    </location>
</feature>
<dbReference type="GO" id="GO:0044183">
    <property type="term" value="F:protein folding chaperone"/>
    <property type="evidence" value="ECO:0007669"/>
    <property type="project" value="TreeGrafter"/>
</dbReference>
<dbReference type="PANTHER" id="PTHR46749">
    <property type="entry name" value="COMPLEX III ASSEMBLY FACTOR LYRM7"/>
    <property type="match status" value="1"/>
</dbReference>
<evidence type="ECO:0000313" key="7">
    <source>
        <dbReference type="Proteomes" id="UP000215902"/>
    </source>
</evidence>
<dbReference type="InterPro" id="IPR045298">
    <property type="entry name" value="Complex1_LYR_LYRM7"/>
</dbReference>
<dbReference type="Proteomes" id="UP000215902">
    <property type="component" value="Unassembled WGS sequence"/>
</dbReference>
<evidence type="ECO:0000256" key="2">
    <source>
        <dbReference type="ARBA" id="ARBA00009508"/>
    </source>
</evidence>
<comment type="subcellular location">
    <subcellularLocation>
        <location evidence="1">Mitochondrion matrix</location>
    </subcellularLocation>
</comment>
<evidence type="ECO:0000256" key="1">
    <source>
        <dbReference type="ARBA" id="ARBA00004305"/>
    </source>
</evidence>
<protein>
    <recommendedName>
        <fullName evidence="8">Complex 1 LYR protein</fullName>
    </recommendedName>
</protein>
<dbReference type="CDD" id="cd20267">
    <property type="entry name" value="Complex1_LYR_LYRM7"/>
    <property type="match status" value="1"/>
</dbReference>
<evidence type="ECO:0000313" key="6">
    <source>
        <dbReference type="EMBL" id="PAA57857.1"/>
    </source>
</evidence>
<proteinExistence type="inferred from homology"/>
<dbReference type="InterPro" id="IPR050435">
    <property type="entry name" value="MZM1/LYRM7"/>
</dbReference>
<evidence type="ECO:0000256" key="5">
    <source>
        <dbReference type="SAM" id="MobiDB-lite"/>
    </source>
</evidence>
<reference evidence="6 7" key="1">
    <citation type="submission" date="2017-06" db="EMBL/GenBank/DDBJ databases">
        <title>A platform for efficient transgenesis in Macrostomum lignano, a flatworm model organism for stem cell research.</title>
        <authorList>
            <person name="Berezikov E."/>
        </authorList>
    </citation>
    <scope>NUCLEOTIDE SEQUENCE [LARGE SCALE GENOMIC DNA]</scope>
    <source>
        <strain evidence="6">DV1</strain>
        <tissue evidence="6">Whole organism</tissue>
    </source>
</reference>
<dbReference type="AlphaFoldDB" id="A0A267EAF6"/>